<evidence type="ECO:0000313" key="4">
    <source>
        <dbReference type="EMBL" id="MBU5489693.1"/>
    </source>
</evidence>
<keyword evidence="1" id="KW-0560">Oxidoreductase</keyword>
<proteinExistence type="predicted"/>
<dbReference type="NCBIfam" id="TIGR01317">
    <property type="entry name" value="GOGAT_sm_gam"/>
    <property type="match status" value="1"/>
</dbReference>
<dbReference type="RefSeq" id="WP_216469350.1">
    <property type="nucleotide sequence ID" value="NZ_JAHLQI010000002.1"/>
</dbReference>
<dbReference type="Pfam" id="PF14691">
    <property type="entry name" value="Fer4_20"/>
    <property type="match status" value="1"/>
</dbReference>
<sequence>MGKPTGFLDYAREENPAIEPLVRIENFNEFHPPLDREHRQKQGARCMNCGVPFCQSCVQLAGMYSGCPLHNLIPEWNDMIYRGNWEHALARLCKTASFPEFTGRVCPGLCMAACTCGANGDPVTVKENELALIEYGYENHLIKPRIPEIRTDKKIAVVGSGPSGMATADLLNRRGHNVTVYERFDRVGGLMMYGIPNMKLEKQYIDRRVNLMKQEGVTFVTNADIGNTIPAQELLDSYDAVVLCCGASNPRDLNNPGRDANGIYFAVDFLRANTKSLLDSNLTDGKNISAKGKHVIVVGGGDTGNDCIGTCIRHGCKSITALEMMPEPPEERLPSNPWPQWPRVKKTDYGHEEAIALFGHDPRLYQTTVKEFHKDENGNLSAVTIVSLESKKDEKTGRFMMVPVEGSEQTLPCELLLIAAGFLGSQPYVSEAFGVELNQRTNVKTAEGSYKTNVDKVFTAGDMHRGQSLVVWGIAEGRACAREVDEYLMGYTCL</sequence>
<name>A0ABS6EPS1_9FIRM</name>
<keyword evidence="5" id="KW-1185">Reference proteome</keyword>
<evidence type="ECO:0000313" key="5">
    <source>
        <dbReference type="Proteomes" id="UP000783588"/>
    </source>
</evidence>
<accession>A0ABS6EPS1</accession>
<feature type="domain" description="FAD/NAD(P)-binding" evidence="2">
    <location>
        <begin position="154"/>
        <end position="328"/>
    </location>
</feature>
<dbReference type="InterPro" id="IPR028261">
    <property type="entry name" value="DPD_II"/>
</dbReference>
<dbReference type="InterPro" id="IPR023753">
    <property type="entry name" value="FAD/NAD-binding_dom"/>
</dbReference>
<evidence type="ECO:0000259" key="3">
    <source>
        <dbReference type="Pfam" id="PF14691"/>
    </source>
</evidence>
<reference evidence="4 5" key="1">
    <citation type="submission" date="2021-06" db="EMBL/GenBank/DDBJ databases">
        <authorList>
            <person name="Sun Q."/>
            <person name="Li D."/>
        </authorList>
    </citation>
    <scope>NUCLEOTIDE SEQUENCE [LARGE SCALE GENOMIC DNA]</scope>
    <source>
        <strain evidence="4 5">MSJd-7</strain>
    </source>
</reference>
<dbReference type="Pfam" id="PF07992">
    <property type="entry name" value="Pyr_redox_2"/>
    <property type="match status" value="1"/>
</dbReference>
<dbReference type="InterPro" id="IPR006005">
    <property type="entry name" value="Glut_synth_ssu1"/>
</dbReference>
<dbReference type="PANTHER" id="PTHR43100">
    <property type="entry name" value="GLUTAMATE SYNTHASE [NADPH] SMALL CHAIN"/>
    <property type="match status" value="1"/>
</dbReference>
<feature type="domain" description="Dihydroprymidine dehydrogenase" evidence="3">
    <location>
        <begin position="23"/>
        <end position="129"/>
    </location>
</feature>
<comment type="caution">
    <text evidence="4">The sequence shown here is derived from an EMBL/GenBank/DDBJ whole genome shotgun (WGS) entry which is preliminary data.</text>
</comment>
<evidence type="ECO:0000256" key="1">
    <source>
        <dbReference type="ARBA" id="ARBA00023002"/>
    </source>
</evidence>
<protein>
    <submittedName>
        <fullName evidence="4">Glutamate synthase subunit beta</fullName>
    </submittedName>
</protein>
<dbReference type="EMBL" id="JAHLQI010000002">
    <property type="protein sequence ID" value="MBU5489693.1"/>
    <property type="molecule type" value="Genomic_DNA"/>
</dbReference>
<dbReference type="InterPro" id="IPR051394">
    <property type="entry name" value="Glutamate_Synthase"/>
</dbReference>
<dbReference type="Proteomes" id="UP000783588">
    <property type="component" value="Unassembled WGS sequence"/>
</dbReference>
<evidence type="ECO:0000259" key="2">
    <source>
        <dbReference type="Pfam" id="PF07992"/>
    </source>
</evidence>
<organism evidence="4 5">
    <name type="scientific">Butyricicoccus intestinisimiae</name>
    <dbReference type="NCBI Taxonomy" id="2841509"/>
    <lineage>
        <taxon>Bacteria</taxon>
        <taxon>Bacillati</taxon>
        <taxon>Bacillota</taxon>
        <taxon>Clostridia</taxon>
        <taxon>Eubacteriales</taxon>
        <taxon>Butyricicoccaceae</taxon>
        <taxon>Butyricicoccus</taxon>
    </lineage>
</organism>
<gene>
    <name evidence="4" type="ORF">KQI75_03460</name>
</gene>